<proteinExistence type="predicted"/>
<dbReference type="EnsemblPlants" id="ONIVA02G12120.1">
    <property type="protein sequence ID" value="ONIVA02G12120.1"/>
    <property type="gene ID" value="ONIVA02G12120"/>
</dbReference>
<dbReference type="HOGENOM" id="CLU_1016996_0_0_1"/>
<feature type="domain" description="EF-hand" evidence="2">
    <location>
        <begin position="243"/>
        <end position="274"/>
    </location>
</feature>
<dbReference type="GO" id="GO:0005509">
    <property type="term" value="F:calcium ion binding"/>
    <property type="evidence" value="ECO:0007669"/>
    <property type="project" value="InterPro"/>
</dbReference>
<dbReference type="Gene3D" id="1.10.238.10">
    <property type="entry name" value="EF-hand"/>
    <property type="match status" value="1"/>
</dbReference>
<reference evidence="3" key="1">
    <citation type="submission" date="2015-04" db="UniProtKB">
        <authorList>
            <consortium name="EnsemblPlants"/>
        </authorList>
    </citation>
    <scope>IDENTIFICATION</scope>
    <source>
        <strain evidence="3">SL10</strain>
    </source>
</reference>
<protein>
    <recommendedName>
        <fullName evidence="2">EF-hand domain-containing protein</fullName>
    </recommendedName>
</protein>
<dbReference type="GO" id="GO:0003677">
    <property type="term" value="F:DNA binding"/>
    <property type="evidence" value="ECO:0007669"/>
    <property type="project" value="InterPro"/>
</dbReference>
<feature type="region of interest" description="Disordered" evidence="1">
    <location>
        <begin position="197"/>
        <end position="227"/>
    </location>
</feature>
<dbReference type="Pfam" id="PF13833">
    <property type="entry name" value="EF-hand_8"/>
    <property type="match status" value="1"/>
</dbReference>
<evidence type="ECO:0000313" key="3">
    <source>
        <dbReference type="EnsemblPlants" id="ONIVA02G12120.1"/>
    </source>
</evidence>
<dbReference type="AlphaFoldDB" id="A0A0E0G4G0"/>
<keyword evidence="4" id="KW-1185">Reference proteome</keyword>
<feature type="compositionally biased region" description="Acidic residues" evidence="1">
    <location>
        <begin position="110"/>
        <end position="122"/>
    </location>
</feature>
<dbReference type="InterPro" id="IPR011992">
    <property type="entry name" value="EF-hand-dom_pair"/>
</dbReference>
<dbReference type="Proteomes" id="UP000006591">
    <property type="component" value="Chromosome 2"/>
</dbReference>
<dbReference type="InterPro" id="IPR002048">
    <property type="entry name" value="EF_hand_dom"/>
</dbReference>
<reference evidence="3" key="2">
    <citation type="submission" date="2018-04" db="EMBL/GenBank/DDBJ databases">
        <title>OnivRS2 (Oryza nivara Reference Sequence Version 2).</title>
        <authorList>
            <person name="Zhang J."/>
            <person name="Kudrna D."/>
            <person name="Lee S."/>
            <person name="Talag J."/>
            <person name="Rajasekar S."/>
            <person name="Welchert J."/>
            <person name="Hsing Y.-I."/>
            <person name="Wing R.A."/>
        </authorList>
    </citation>
    <scope>NUCLEOTIDE SEQUENCE [LARGE SCALE GENOMIC DNA]</scope>
    <source>
        <strain evidence="3">SL10</strain>
    </source>
</reference>
<name>A0A0E0G4G0_ORYNI</name>
<sequence>MKLWACCGAELCWTKKKRRDISSRLRLNHPWTYDDWWYALYYALQFLHDERSSSTAEIAGLVDDTFQETDTTELFRTTLCLSNIKPIPYRACEAEKKDSEWINASRKDDSDDEDIDEEQAPDIEDYDMQSHLEQTKEYMDKFFEDSYLSQSISLILDPRFKLVNAERLLKKASLPPDRISEVQAAVVQLFQDYSNQGSARQHTNHNNENSIKLPTNTLKPPRGPSSITTKKLRTIMQTLGLNPMKAELQDIISEVDADGSGIIDFYKFLDLIAH</sequence>
<organism evidence="3">
    <name type="scientific">Oryza nivara</name>
    <name type="common">Indian wild rice</name>
    <name type="synonym">Oryza sativa f. spontanea</name>
    <dbReference type="NCBI Taxonomy" id="4536"/>
    <lineage>
        <taxon>Eukaryota</taxon>
        <taxon>Viridiplantae</taxon>
        <taxon>Streptophyta</taxon>
        <taxon>Embryophyta</taxon>
        <taxon>Tracheophyta</taxon>
        <taxon>Spermatophyta</taxon>
        <taxon>Magnoliopsida</taxon>
        <taxon>Liliopsida</taxon>
        <taxon>Poales</taxon>
        <taxon>Poaceae</taxon>
        <taxon>BOP clade</taxon>
        <taxon>Oryzoideae</taxon>
        <taxon>Oryzeae</taxon>
        <taxon>Oryzinae</taxon>
        <taxon>Oryza</taxon>
    </lineage>
</organism>
<dbReference type="PROSITE" id="PS50222">
    <property type="entry name" value="EF_HAND_2"/>
    <property type="match status" value="1"/>
</dbReference>
<evidence type="ECO:0000313" key="4">
    <source>
        <dbReference type="Proteomes" id="UP000006591"/>
    </source>
</evidence>
<evidence type="ECO:0000259" key="2">
    <source>
        <dbReference type="PROSITE" id="PS50222"/>
    </source>
</evidence>
<dbReference type="FunFam" id="1.10.238.10:FF:000641">
    <property type="entry name" value="Os02g0253601 protein"/>
    <property type="match status" value="1"/>
</dbReference>
<feature type="region of interest" description="Disordered" evidence="1">
    <location>
        <begin position="102"/>
        <end position="122"/>
    </location>
</feature>
<dbReference type="eggNOG" id="KOG0027">
    <property type="taxonomic scope" value="Eukaryota"/>
</dbReference>
<feature type="compositionally biased region" description="Polar residues" evidence="1">
    <location>
        <begin position="197"/>
        <end position="218"/>
    </location>
</feature>
<accession>A0A0E0G4G0</accession>
<dbReference type="Gramene" id="ONIVA02G12120.1">
    <property type="protein sequence ID" value="ONIVA02G12120.1"/>
    <property type="gene ID" value="ONIVA02G12120"/>
</dbReference>
<evidence type="ECO:0000256" key="1">
    <source>
        <dbReference type="SAM" id="MobiDB-lite"/>
    </source>
</evidence>
<dbReference type="SUPFAM" id="SSF47473">
    <property type="entry name" value="EF-hand"/>
    <property type="match status" value="1"/>
</dbReference>
<dbReference type="Pfam" id="PF14372">
    <property type="entry name" value="hAT-like_RNase-H"/>
    <property type="match status" value="1"/>
</dbReference>
<dbReference type="CDD" id="cd00051">
    <property type="entry name" value="EFh"/>
    <property type="match status" value="1"/>
</dbReference>
<dbReference type="InterPro" id="IPR025525">
    <property type="entry name" value="hAT-like_transposase_RNase-H"/>
</dbReference>
<dbReference type="STRING" id="4536.A0A0E0G4G0"/>